<feature type="signal peptide" evidence="3">
    <location>
        <begin position="1"/>
        <end position="25"/>
    </location>
</feature>
<dbReference type="EMBL" id="WIND01000014">
    <property type="protein sequence ID" value="MSU90957.1"/>
    <property type="molecule type" value="Genomic_DNA"/>
</dbReference>
<keyword evidence="1 3" id="KW-0732">Signal</keyword>
<dbReference type="InterPro" id="IPR036737">
    <property type="entry name" value="OmpA-like_sf"/>
</dbReference>
<dbReference type="PANTHER" id="PTHR30570:SF1">
    <property type="entry name" value="PHOSPHATE-BINDING PROTEIN PSTS"/>
    <property type="match status" value="1"/>
</dbReference>
<dbReference type="AlphaFoldDB" id="A0A6L5Z349"/>
<dbReference type="Gene3D" id="3.40.190.10">
    <property type="entry name" value="Periplasmic binding protein-like II"/>
    <property type="match status" value="2"/>
</dbReference>
<evidence type="ECO:0000313" key="5">
    <source>
        <dbReference type="EMBL" id="MSU90957.1"/>
    </source>
</evidence>
<dbReference type="CDD" id="cd07185">
    <property type="entry name" value="OmpA_C-like"/>
    <property type="match status" value="1"/>
</dbReference>
<dbReference type="Pfam" id="PF12849">
    <property type="entry name" value="PBP_like_2"/>
    <property type="match status" value="1"/>
</dbReference>
<reference evidence="5 6" key="1">
    <citation type="submission" date="2019-10" db="EMBL/GenBank/DDBJ databases">
        <title>Cognatihalovulum marinum gen. nov. sp. nov., a new member of the family Rhodobacteraceae isolated from deep seawater of the Northwest Indian Ocean.</title>
        <authorList>
            <person name="Ruan C."/>
            <person name="Wang J."/>
            <person name="Zheng X."/>
            <person name="Song L."/>
            <person name="Zhu Y."/>
            <person name="Huang Y."/>
            <person name="Lu Z."/>
            <person name="Du W."/>
            <person name="Huang L."/>
            <person name="Dai X."/>
        </authorList>
    </citation>
    <scope>NUCLEOTIDE SEQUENCE [LARGE SCALE GENOMIC DNA]</scope>
    <source>
        <strain evidence="5 6">2CG4</strain>
    </source>
</reference>
<organism evidence="5 6">
    <name type="scientific">Halovulum marinum</name>
    <dbReference type="NCBI Taxonomy" id="2662447"/>
    <lineage>
        <taxon>Bacteria</taxon>
        <taxon>Pseudomonadati</taxon>
        <taxon>Pseudomonadota</taxon>
        <taxon>Alphaproteobacteria</taxon>
        <taxon>Rhodobacterales</taxon>
        <taxon>Paracoccaceae</taxon>
        <taxon>Halovulum</taxon>
    </lineage>
</organism>
<dbReference type="Pfam" id="PF00691">
    <property type="entry name" value="OmpA"/>
    <property type="match status" value="1"/>
</dbReference>
<evidence type="ECO:0000256" key="2">
    <source>
        <dbReference type="PROSITE-ProRule" id="PRU00473"/>
    </source>
</evidence>
<protein>
    <submittedName>
        <fullName evidence="5">OmpA family protein</fullName>
    </submittedName>
</protein>
<dbReference type="InterPro" id="IPR006665">
    <property type="entry name" value="OmpA-like"/>
</dbReference>
<gene>
    <name evidence="5" type="ORF">GE300_15290</name>
</gene>
<accession>A0A6L5Z349</accession>
<dbReference type="SUPFAM" id="SSF103088">
    <property type="entry name" value="OmpA-like"/>
    <property type="match status" value="1"/>
</dbReference>
<dbReference type="PROSITE" id="PS51123">
    <property type="entry name" value="OMPA_2"/>
    <property type="match status" value="1"/>
</dbReference>
<keyword evidence="2" id="KW-0472">Membrane</keyword>
<name>A0A6L5Z349_9RHOB</name>
<dbReference type="InterPro" id="IPR024370">
    <property type="entry name" value="PBP_domain"/>
</dbReference>
<dbReference type="SUPFAM" id="SSF53850">
    <property type="entry name" value="Periplasmic binding protein-like II"/>
    <property type="match status" value="1"/>
</dbReference>
<sequence>MSYRKGWSGPLLAAAMTIAAAGASAAGEVVLKDRGGPVEIAGELIDFSSGFYRLRTDLGELRLSAERMECLGAACPETEMLEADLVFAGSGMVGDDLLPMLLSGWASARQGDATVTDLGAAGAQMARLVADAGFGRTMGSYLIRGTDTEDGLMQLAEGEAHVAMTDRRILPHEVQALRAAGAGNVVGDAQERVIAADPVKVIVHPSNPIAALSLSDLAGIYAGRVTNWRQLGGDDRPLVVYAAAAGSSARLYFEDRVLGAQPAAADLTAMPGDAEMTAAVSADPGAIGYVGHAFERAARAVPLLSTCGIATAPSGFAAKTGEYPLDRRFYLYAREDTLSSRLRDFFGFASSPLADGAIVKAGFVGMGVERAPLDAAAERVRTALSGSPDSYEAARMLEYLDTVPGWERLSVTLRFDATSTRLDAQGRRDLERLSDWLARQPKDVRIALVGFTDDRGPFDGNRELSTLRAQQAAAEMSAQMAGRLDDQRVSVFGFGELAPVGCNATPEGRRANQRVEVWISNDDTQVVAAM</sequence>
<proteinExistence type="predicted"/>
<dbReference type="Gene3D" id="3.30.1330.60">
    <property type="entry name" value="OmpA-like domain"/>
    <property type="match status" value="1"/>
</dbReference>
<evidence type="ECO:0000256" key="1">
    <source>
        <dbReference type="ARBA" id="ARBA00022729"/>
    </source>
</evidence>
<dbReference type="GO" id="GO:0016020">
    <property type="term" value="C:membrane"/>
    <property type="evidence" value="ECO:0007669"/>
    <property type="project" value="UniProtKB-UniRule"/>
</dbReference>
<keyword evidence="6" id="KW-1185">Reference proteome</keyword>
<evidence type="ECO:0000259" key="4">
    <source>
        <dbReference type="PROSITE" id="PS51123"/>
    </source>
</evidence>
<evidence type="ECO:0000256" key="3">
    <source>
        <dbReference type="SAM" id="SignalP"/>
    </source>
</evidence>
<feature type="chain" id="PRO_5026827008" evidence="3">
    <location>
        <begin position="26"/>
        <end position="530"/>
    </location>
</feature>
<dbReference type="InterPro" id="IPR050811">
    <property type="entry name" value="Phosphate_ABC_transporter"/>
</dbReference>
<evidence type="ECO:0000313" key="6">
    <source>
        <dbReference type="Proteomes" id="UP000474957"/>
    </source>
</evidence>
<dbReference type="RefSeq" id="WP_154447633.1">
    <property type="nucleotide sequence ID" value="NZ_WIND01000014.1"/>
</dbReference>
<comment type="caution">
    <text evidence="5">The sequence shown here is derived from an EMBL/GenBank/DDBJ whole genome shotgun (WGS) entry which is preliminary data.</text>
</comment>
<feature type="domain" description="OmpA-like" evidence="4">
    <location>
        <begin position="402"/>
        <end position="523"/>
    </location>
</feature>
<dbReference type="Proteomes" id="UP000474957">
    <property type="component" value="Unassembled WGS sequence"/>
</dbReference>
<dbReference type="PANTHER" id="PTHR30570">
    <property type="entry name" value="PERIPLASMIC PHOSPHATE BINDING COMPONENT OF PHOSPHATE ABC TRANSPORTER"/>
    <property type="match status" value="1"/>
</dbReference>